<name>F8D4Q7_HALXS</name>
<evidence type="ECO:0000313" key="3">
    <source>
        <dbReference type="Proteomes" id="UP000006794"/>
    </source>
</evidence>
<dbReference type="KEGG" id="hxa:Halxa_2910"/>
<proteinExistence type="predicted"/>
<protein>
    <submittedName>
        <fullName evidence="2">Uncharacterized protein</fullName>
    </submittedName>
</protein>
<organism evidence="2 3">
    <name type="scientific">Halopiger xanaduensis (strain DSM 18323 / JCM 14033 / SH-6)</name>
    <dbReference type="NCBI Taxonomy" id="797210"/>
    <lineage>
        <taxon>Archaea</taxon>
        <taxon>Methanobacteriati</taxon>
        <taxon>Methanobacteriota</taxon>
        <taxon>Stenosarchaea group</taxon>
        <taxon>Halobacteria</taxon>
        <taxon>Halobacteriales</taxon>
        <taxon>Natrialbaceae</taxon>
        <taxon>Halopiger</taxon>
    </lineage>
</organism>
<dbReference type="Proteomes" id="UP000006794">
    <property type="component" value="Chromosome"/>
</dbReference>
<evidence type="ECO:0000313" key="2">
    <source>
        <dbReference type="EMBL" id="AEH37526.1"/>
    </source>
</evidence>
<gene>
    <name evidence="2" type="ordered locus">Halxa_2910</name>
</gene>
<dbReference type="HOGENOM" id="CLU_2392837_0_0_2"/>
<feature type="region of interest" description="Disordered" evidence="1">
    <location>
        <begin position="41"/>
        <end position="69"/>
    </location>
</feature>
<reference evidence="2 3" key="1">
    <citation type="journal article" date="2012" name="Stand. Genomic Sci.">
        <title>Complete genome sequence of Halopiger xanaduensis type strain (SH-6(T)).</title>
        <authorList>
            <person name="Anderson I."/>
            <person name="Tindall B.J."/>
            <person name="Rohde M."/>
            <person name="Lucas S."/>
            <person name="Han J."/>
            <person name="Lapidus A."/>
            <person name="Cheng J.F."/>
            <person name="Goodwin L."/>
            <person name="Pitluck S."/>
            <person name="Peters L."/>
            <person name="Pati A."/>
            <person name="Mikhailova N."/>
            <person name="Pagani I."/>
            <person name="Teshima H."/>
            <person name="Han C."/>
            <person name="Tapia R."/>
            <person name="Land M."/>
            <person name="Woyke T."/>
            <person name="Klenk H.P."/>
            <person name="Kyrpides N."/>
            <person name="Ivanova N."/>
        </authorList>
    </citation>
    <scope>NUCLEOTIDE SEQUENCE [LARGE SCALE GENOMIC DNA]</scope>
    <source>
        <strain evidence="3">DSM 18323 / JCM 14033 / SH-6</strain>
    </source>
</reference>
<dbReference type="EMBL" id="CP002839">
    <property type="protein sequence ID" value="AEH37526.1"/>
    <property type="molecule type" value="Genomic_DNA"/>
</dbReference>
<dbReference type="AlphaFoldDB" id="F8D4Q7"/>
<evidence type="ECO:0000256" key="1">
    <source>
        <dbReference type="SAM" id="MobiDB-lite"/>
    </source>
</evidence>
<accession>F8D4Q7</accession>
<dbReference type="STRING" id="797210.Halxa_2910"/>
<keyword evidence="3" id="KW-1185">Reference proteome</keyword>
<sequence>MLEYGPKGLFHFETESIRCALYLLFHAISIRMTAEDWTHAEAEATREETADAAGMSPKEMASRRALPLPNRDRAGWPGAWEVVVNESGEVADD</sequence>